<organism evidence="2 3">
    <name type="scientific">Pacificibacter maritimus</name>
    <dbReference type="NCBI Taxonomy" id="762213"/>
    <lineage>
        <taxon>Bacteria</taxon>
        <taxon>Pseudomonadati</taxon>
        <taxon>Pseudomonadota</taxon>
        <taxon>Alphaproteobacteria</taxon>
        <taxon>Rhodobacterales</taxon>
        <taxon>Roseobacteraceae</taxon>
        <taxon>Pacificibacter</taxon>
    </lineage>
</organism>
<feature type="transmembrane region" description="Helical" evidence="1">
    <location>
        <begin position="81"/>
        <end position="101"/>
    </location>
</feature>
<gene>
    <name evidence="2" type="ORF">EDD53_0501</name>
</gene>
<accession>A0A3N4ULS1</accession>
<dbReference type="RefSeq" id="WP_148087091.1">
    <property type="nucleotide sequence ID" value="NZ_RKQK01000001.1"/>
</dbReference>
<dbReference type="Proteomes" id="UP000269689">
    <property type="component" value="Unassembled WGS sequence"/>
</dbReference>
<keyword evidence="3" id="KW-1185">Reference proteome</keyword>
<name>A0A3N4ULS1_9RHOB</name>
<evidence type="ECO:0000256" key="1">
    <source>
        <dbReference type="SAM" id="Phobius"/>
    </source>
</evidence>
<keyword evidence="1" id="KW-0812">Transmembrane</keyword>
<keyword evidence="1" id="KW-0472">Membrane</keyword>
<feature type="transmembrane region" description="Helical" evidence="1">
    <location>
        <begin position="21"/>
        <end position="38"/>
    </location>
</feature>
<reference evidence="2 3" key="1">
    <citation type="submission" date="2018-11" db="EMBL/GenBank/DDBJ databases">
        <title>Genomic Encyclopedia of Type Strains, Phase IV (KMG-IV): sequencing the most valuable type-strain genomes for metagenomic binning, comparative biology and taxonomic classification.</title>
        <authorList>
            <person name="Goeker M."/>
        </authorList>
    </citation>
    <scope>NUCLEOTIDE SEQUENCE [LARGE SCALE GENOMIC DNA]</scope>
    <source>
        <strain evidence="2 3">DSM 104731</strain>
    </source>
</reference>
<protein>
    <submittedName>
        <fullName evidence="2">Uncharacterized protein</fullName>
    </submittedName>
</protein>
<proteinExistence type="predicted"/>
<feature type="transmembrane region" description="Helical" evidence="1">
    <location>
        <begin position="50"/>
        <end position="74"/>
    </location>
</feature>
<keyword evidence="1" id="KW-1133">Transmembrane helix</keyword>
<dbReference type="EMBL" id="RKQK01000001">
    <property type="protein sequence ID" value="RPE71383.1"/>
    <property type="molecule type" value="Genomic_DNA"/>
</dbReference>
<evidence type="ECO:0000313" key="3">
    <source>
        <dbReference type="Proteomes" id="UP000269689"/>
    </source>
</evidence>
<dbReference type="AlphaFoldDB" id="A0A3N4ULS1"/>
<comment type="caution">
    <text evidence="2">The sequence shown here is derived from an EMBL/GenBank/DDBJ whole genome shotgun (WGS) entry which is preliminary data.</text>
</comment>
<evidence type="ECO:0000313" key="2">
    <source>
        <dbReference type="EMBL" id="RPE71383.1"/>
    </source>
</evidence>
<sequence>MNKIQFKKTARSKGDHVAFGSLYGWCTAAVAIGLSMHVRTPEYANWDNYLFNMLLSTCLTPLFPSTALIILLIYKTAPQKRLSLLVGIWIFATTSWIGGVFTEHQIWAAVVSV</sequence>